<feature type="domain" description="Histidine kinase/HSP90-like ATPase" evidence="2">
    <location>
        <begin position="268"/>
        <end position="362"/>
    </location>
</feature>
<dbReference type="InterPro" id="IPR010559">
    <property type="entry name" value="Sig_transdc_His_kin_internal"/>
</dbReference>
<dbReference type="InterPro" id="IPR036890">
    <property type="entry name" value="HATPase_C_sf"/>
</dbReference>
<evidence type="ECO:0000256" key="1">
    <source>
        <dbReference type="SAM" id="Phobius"/>
    </source>
</evidence>
<sequence>MGTQNSWQAARHWVWMASIWVGLGLFDALQTVFVMRSERMHHAWLILFATVMFSWLPWALATPLILRLACKFPPAKPIRILTWLVHLSACGTMGLIFSAWTSWLDVLFNPYLDPAPSPYMRLWFDKFYNGLLSYVVLYAAILTLNYVLDSQKRLALQQTETARLNEQLVKAQLHALRQQIEPHFLFNTLNSVAGLVREGRNDSAVSMIAGLSDLLRRMLDDSARHQVPLREEIEFAQKYLDIQKVRFADRLQIDLNVPSELYPAQVPRLILQPMVENAIKHGIAKRAQGGTIRIAASRRDGILTLSVCNDGPSLPAGRETTRPGIGISNVRTRLKTLYGEAFELSMRNQNSGGVEVTVSLPFVVLPPFRKA</sequence>
<feature type="transmembrane region" description="Helical" evidence="1">
    <location>
        <begin position="127"/>
        <end position="148"/>
    </location>
</feature>
<protein>
    <submittedName>
        <fullName evidence="4">Uncharacterized membrane-anchored protein YhcB (DUF1043 family)</fullName>
    </submittedName>
</protein>
<feature type="domain" description="Signal transduction histidine kinase internal region" evidence="3">
    <location>
        <begin position="171"/>
        <end position="251"/>
    </location>
</feature>
<feature type="transmembrane region" description="Helical" evidence="1">
    <location>
        <begin position="45"/>
        <end position="68"/>
    </location>
</feature>
<dbReference type="Proteomes" id="UP000568106">
    <property type="component" value="Unassembled WGS sequence"/>
</dbReference>
<proteinExistence type="predicted"/>
<dbReference type="InterPro" id="IPR050640">
    <property type="entry name" value="Bact_2-comp_sensor_kinase"/>
</dbReference>
<name>A0A7W8ILN8_9BACT</name>
<feature type="transmembrane region" description="Helical" evidence="1">
    <location>
        <begin position="12"/>
        <end position="33"/>
    </location>
</feature>
<keyword evidence="1" id="KW-1133">Transmembrane helix</keyword>
<dbReference type="Pfam" id="PF06580">
    <property type="entry name" value="His_kinase"/>
    <property type="match status" value="1"/>
</dbReference>
<dbReference type="Gene3D" id="3.30.565.10">
    <property type="entry name" value="Histidine kinase-like ATPase, C-terminal domain"/>
    <property type="match status" value="1"/>
</dbReference>
<evidence type="ECO:0000259" key="2">
    <source>
        <dbReference type="Pfam" id="PF02518"/>
    </source>
</evidence>
<dbReference type="Pfam" id="PF02518">
    <property type="entry name" value="HATPase_c"/>
    <property type="match status" value="1"/>
</dbReference>
<keyword evidence="5" id="KW-1185">Reference proteome</keyword>
<evidence type="ECO:0000259" key="3">
    <source>
        <dbReference type="Pfam" id="PF06580"/>
    </source>
</evidence>
<keyword evidence="1" id="KW-0472">Membrane</keyword>
<dbReference type="GO" id="GO:0000155">
    <property type="term" value="F:phosphorelay sensor kinase activity"/>
    <property type="evidence" value="ECO:0007669"/>
    <property type="project" value="InterPro"/>
</dbReference>
<dbReference type="PANTHER" id="PTHR34220:SF7">
    <property type="entry name" value="SENSOR HISTIDINE KINASE YPDA"/>
    <property type="match status" value="1"/>
</dbReference>
<dbReference type="GO" id="GO:0016020">
    <property type="term" value="C:membrane"/>
    <property type="evidence" value="ECO:0007669"/>
    <property type="project" value="InterPro"/>
</dbReference>
<gene>
    <name evidence="4" type="ORF">HDF09_004229</name>
</gene>
<dbReference type="EMBL" id="JACHDY010000010">
    <property type="protein sequence ID" value="MBB5319520.1"/>
    <property type="molecule type" value="Genomic_DNA"/>
</dbReference>
<comment type="caution">
    <text evidence="4">The sequence shown here is derived from an EMBL/GenBank/DDBJ whole genome shotgun (WGS) entry which is preliminary data.</text>
</comment>
<dbReference type="InterPro" id="IPR003594">
    <property type="entry name" value="HATPase_dom"/>
</dbReference>
<accession>A0A7W8ILN8</accession>
<dbReference type="PANTHER" id="PTHR34220">
    <property type="entry name" value="SENSOR HISTIDINE KINASE YPDA"/>
    <property type="match status" value="1"/>
</dbReference>
<feature type="transmembrane region" description="Helical" evidence="1">
    <location>
        <begin position="80"/>
        <end position="103"/>
    </location>
</feature>
<dbReference type="AlphaFoldDB" id="A0A7W8ILN8"/>
<reference evidence="4" key="1">
    <citation type="submission" date="2020-08" db="EMBL/GenBank/DDBJ databases">
        <title>Genomic Encyclopedia of Type Strains, Phase IV (KMG-V): Genome sequencing to study the core and pangenomes of soil and plant-associated prokaryotes.</title>
        <authorList>
            <person name="Whitman W."/>
        </authorList>
    </citation>
    <scope>NUCLEOTIDE SEQUENCE [LARGE SCALE GENOMIC DNA]</scope>
    <source>
        <strain evidence="4">M8UP27</strain>
    </source>
</reference>
<organism evidence="4 5">
    <name type="scientific">Tunturiibacter empetritectus</name>
    <dbReference type="NCBI Taxonomy" id="3069691"/>
    <lineage>
        <taxon>Bacteria</taxon>
        <taxon>Pseudomonadati</taxon>
        <taxon>Acidobacteriota</taxon>
        <taxon>Terriglobia</taxon>
        <taxon>Terriglobales</taxon>
        <taxon>Acidobacteriaceae</taxon>
        <taxon>Tunturiibacter</taxon>
    </lineage>
</organism>
<evidence type="ECO:0000313" key="5">
    <source>
        <dbReference type="Proteomes" id="UP000568106"/>
    </source>
</evidence>
<evidence type="ECO:0000313" key="4">
    <source>
        <dbReference type="EMBL" id="MBB5319520.1"/>
    </source>
</evidence>
<dbReference type="SUPFAM" id="SSF55874">
    <property type="entry name" value="ATPase domain of HSP90 chaperone/DNA topoisomerase II/histidine kinase"/>
    <property type="match status" value="1"/>
</dbReference>
<keyword evidence="1" id="KW-0812">Transmembrane</keyword>